<feature type="region of interest" description="Disordered" evidence="1">
    <location>
        <begin position="1"/>
        <end position="27"/>
    </location>
</feature>
<gene>
    <name evidence="2" type="ORF">M406DRAFT_75142</name>
</gene>
<dbReference type="Proteomes" id="UP000803844">
    <property type="component" value="Unassembled WGS sequence"/>
</dbReference>
<evidence type="ECO:0000313" key="2">
    <source>
        <dbReference type="EMBL" id="KAF3763911.1"/>
    </source>
</evidence>
<feature type="compositionally biased region" description="Polar residues" evidence="1">
    <location>
        <begin position="52"/>
        <end position="61"/>
    </location>
</feature>
<sequence>MSFRREIVDLTAPDPAHRPGGRDSLGAFERDYSRESSATLELQAEDITFPSSIVNDQALQSDQDDGRTQPPPRKMRIRGACLASLGMLYPGAKMALHRIGNPLGPDFEITGSTLFSIRALVDQRTTFRMTMVRPDEPTETYIGWSAAAFGQERTADDFCGILQLGKSGIGRLMMFTVHTDEQRGWVVARQVPGRDYDLQACLEIMNVPSDFRPMITGFGPERWTNGEAIPQFYVGKDLGLNNVTGKIRDIMRDG</sequence>
<keyword evidence="3" id="KW-1185">Reference proteome</keyword>
<feature type="region of interest" description="Disordered" evidence="1">
    <location>
        <begin position="52"/>
        <end position="74"/>
    </location>
</feature>
<accession>A0A9P5CN97</accession>
<evidence type="ECO:0000313" key="3">
    <source>
        <dbReference type="Proteomes" id="UP000803844"/>
    </source>
</evidence>
<protein>
    <submittedName>
        <fullName evidence="2">Uncharacterized protein</fullName>
    </submittedName>
</protein>
<reference evidence="2" key="1">
    <citation type="journal article" date="2020" name="Phytopathology">
        <title>Genome sequence of the chestnut blight fungus Cryphonectria parasitica EP155: A fundamental resource for an archetypical invasive plant pathogen.</title>
        <authorList>
            <person name="Crouch J.A."/>
            <person name="Dawe A."/>
            <person name="Aerts A."/>
            <person name="Barry K."/>
            <person name="Churchill A.C.L."/>
            <person name="Grimwood J."/>
            <person name="Hillman B."/>
            <person name="Milgroom M.G."/>
            <person name="Pangilinan J."/>
            <person name="Smith M."/>
            <person name="Salamov A."/>
            <person name="Schmutz J."/>
            <person name="Yadav J."/>
            <person name="Grigoriev I.V."/>
            <person name="Nuss D."/>
        </authorList>
    </citation>
    <scope>NUCLEOTIDE SEQUENCE</scope>
    <source>
        <strain evidence="2">EP155</strain>
    </source>
</reference>
<dbReference type="RefSeq" id="XP_040774872.1">
    <property type="nucleotide sequence ID" value="XM_040925805.1"/>
</dbReference>
<evidence type="ECO:0000256" key="1">
    <source>
        <dbReference type="SAM" id="MobiDB-lite"/>
    </source>
</evidence>
<organism evidence="2 3">
    <name type="scientific">Cryphonectria parasitica (strain ATCC 38755 / EP155)</name>
    <dbReference type="NCBI Taxonomy" id="660469"/>
    <lineage>
        <taxon>Eukaryota</taxon>
        <taxon>Fungi</taxon>
        <taxon>Dikarya</taxon>
        <taxon>Ascomycota</taxon>
        <taxon>Pezizomycotina</taxon>
        <taxon>Sordariomycetes</taxon>
        <taxon>Sordariomycetidae</taxon>
        <taxon>Diaporthales</taxon>
        <taxon>Cryphonectriaceae</taxon>
        <taxon>Cryphonectria-Endothia species complex</taxon>
        <taxon>Cryphonectria</taxon>
    </lineage>
</organism>
<dbReference type="AlphaFoldDB" id="A0A9P5CN97"/>
<dbReference type="OrthoDB" id="5226242at2759"/>
<dbReference type="GeneID" id="63842934"/>
<name>A0A9P5CN97_CRYP1</name>
<comment type="caution">
    <text evidence="2">The sequence shown here is derived from an EMBL/GenBank/DDBJ whole genome shotgun (WGS) entry which is preliminary data.</text>
</comment>
<dbReference type="EMBL" id="MU032349">
    <property type="protein sequence ID" value="KAF3763911.1"/>
    <property type="molecule type" value="Genomic_DNA"/>
</dbReference>
<proteinExistence type="predicted"/>